<dbReference type="Proteomes" id="UP001527202">
    <property type="component" value="Unassembled WGS sequence"/>
</dbReference>
<dbReference type="Gene3D" id="3.40.190.290">
    <property type="match status" value="1"/>
</dbReference>
<dbReference type="FunFam" id="1.10.10.10:FF:000001">
    <property type="entry name" value="LysR family transcriptional regulator"/>
    <property type="match status" value="1"/>
</dbReference>
<reference evidence="6 9" key="2">
    <citation type="submission" date="2022-05" db="EMBL/GenBank/DDBJ databases">
        <title>Genome Sequencing of Bee-Associated Microbes.</title>
        <authorList>
            <person name="Dunlap C."/>
        </authorList>
    </citation>
    <scope>NUCLEOTIDE SEQUENCE [LARGE SCALE GENOMIC DNA]</scope>
    <source>
        <strain evidence="6 9">NRRL B-23120</strain>
    </source>
</reference>
<keyword evidence="9" id="KW-1185">Reference proteome</keyword>
<sequence length="297" mass="32910">MDVRNLASVLEVAKQQNFTKAAEILHMTQPTLSKLVKSMEDELGVTLFDRSGKTVKLTDSGAAAIQRMQVILQSVNDLYTTLDDVSQLKTGTIRIGLPPVISTVFFPRVIAPFQRKYPAIQFVMIEEGAKTVEQRVLDGSIDMGVVISPDEDSSLGRLPFIRQHVSLVLHRTHPLAERETVSLADLSREPFLLFAKGFAVRHHVLDACHSAGFHPAIAHESSQWDLLVEMVAGGLGVSFIPEPITSKIANPDVRVIPKTSPGIPWNLYVLWNKERYASYAMRELLEFIGEKAEGAEV</sequence>
<dbReference type="KEGG" id="pchi:PC41400_26965"/>
<dbReference type="SUPFAM" id="SSF53850">
    <property type="entry name" value="Periplasmic binding protein-like II"/>
    <property type="match status" value="1"/>
</dbReference>
<dbReference type="RefSeq" id="WP_042235864.1">
    <property type="nucleotide sequence ID" value="NZ_CP026520.1"/>
</dbReference>
<accession>A0A410X3B5</accession>
<keyword evidence="3" id="KW-0238">DNA-binding</keyword>
<proteinExistence type="inferred from homology"/>
<evidence type="ECO:0000256" key="3">
    <source>
        <dbReference type="ARBA" id="ARBA00023125"/>
    </source>
</evidence>
<dbReference type="SUPFAM" id="SSF46785">
    <property type="entry name" value="Winged helix' DNA-binding domain"/>
    <property type="match status" value="1"/>
</dbReference>
<dbReference type="Pfam" id="PF03466">
    <property type="entry name" value="LysR_substrate"/>
    <property type="match status" value="1"/>
</dbReference>
<keyword evidence="4" id="KW-0804">Transcription</keyword>
<dbReference type="EMBL" id="JAMDMJ010000014">
    <property type="protein sequence ID" value="MCY9596724.1"/>
    <property type="molecule type" value="Genomic_DNA"/>
</dbReference>
<dbReference type="AlphaFoldDB" id="A0A410X3B5"/>
<evidence type="ECO:0000256" key="4">
    <source>
        <dbReference type="ARBA" id="ARBA00023163"/>
    </source>
</evidence>
<evidence type="ECO:0000313" key="7">
    <source>
        <dbReference type="EMBL" id="QAV21118.1"/>
    </source>
</evidence>
<dbReference type="GO" id="GO:0003677">
    <property type="term" value="F:DNA binding"/>
    <property type="evidence" value="ECO:0007669"/>
    <property type="project" value="UniProtKB-KW"/>
</dbReference>
<evidence type="ECO:0000259" key="5">
    <source>
        <dbReference type="PROSITE" id="PS50931"/>
    </source>
</evidence>
<dbReference type="InterPro" id="IPR036390">
    <property type="entry name" value="WH_DNA-bd_sf"/>
</dbReference>
<dbReference type="PROSITE" id="PS50931">
    <property type="entry name" value="HTH_LYSR"/>
    <property type="match status" value="1"/>
</dbReference>
<dbReference type="GO" id="GO:0005829">
    <property type="term" value="C:cytosol"/>
    <property type="evidence" value="ECO:0007669"/>
    <property type="project" value="TreeGrafter"/>
</dbReference>
<dbReference type="PRINTS" id="PR00039">
    <property type="entry name" value="HTHLYSR"/>
</dbReference>
<keyword evidence="2" id="KW-0805">Transcription regulation</keyword>
<feature type="domain" description="HTH lysR-type" evidence="5">
    <location>
        <begin position="1"/>
        <end position="58"/>
    </location>
</feature>
<dbReference type="Pfam" id="PF00126">
    <property type="entry name" value="HTH_1"/>
    <property type="match status" value="1"/>
</dbReference>
<dbReference type="InterPro" id="IPR005119">
    <property type="entry name" value="LysR_subst-bd"/>
</dbReference>
<dbReference type="InterPro" id="IPR036388">
    <property type="entry name" value="WH-like_DNA-bd_sf"/>
</dbReference>
<dbReference type="PANTHER" id="PTHR30419:SF8">
    <property type="entry name" value="NITROGEN ASSIMILATION TRANSCRIPTIONAL ACTIVATOR-RELATED"/>
    <property type="match status" value="1"/>
</dbReference>
<dbReference type="Proteomes" id="UP000288943">
    <property type="component" value="Chromosome"/>
</dbReference>
<dbReference type="Gene3D" id="1.10.10.10">
    <property type="entry name" value="Winged helix-like DNA-binding domain superfamily/Winged helix DNA-binding domain"/>
    <property type="match status" value="1"/>
</dbReference>
<evidence type="ECO:0000313" key="8">
    <source>
        <dbReference type="Proteomes" id="UP000288943"/>
    </source>
</evidence>
<evidence type="ECO:0000256" key="2">
    <source>
        <dbReference type="ARBA" id="ARBA00023015"/>
    </source>
</evidence>
<dbReference type="EMBL" id="CP026520">
    <property type="protein sequence ID" value="QAV21118.1"/>
    <property type="molecule type" value="Genomic_DNA"/>
</dbReference>
<gene>
    <name evidence="6" type="ORF">M5X16_13160</name>
    <name evidence="7" type="ORF">PC41400_26965</name>
</gene>
<evidence type="ECO:0000313" key="6">
    <source>
        <dbReference type="EMBL" id="MCY9596724.1"/>
    </source>
</evidence>
<protein>
    <submittedName>
        <fullName evidence="7">LysR family transcriptional regulator</fullName>
    </submittedName>
</protein>
<evidence type="ECO:0000256" key="1">
    <source>
        <dbReference type="ARBA" id="ARBA00009437"/>
    </source>
</evidence>
<dbReference type="CDD" id="cd08438">
    <property type="entry name" value="PBP2_CidR"/>
    <property type="match status" value="1"/>
</dbReference>
<comment type="similarity">
    <text evidence="1">Belongs to the LysR transcriptional regulatory family.</text>
</comment>
<reference evidence="7 8" key="1">
    <citation type="submission" date="2018-01" db="EMBL/GenBank/DDBJ databases">
        <title>The whole genome sequencing and assembly of Paenibacillus chitinolyticus KCCM 41400 strain.</title>
        <authorList>
            <person name="Kim J.-Y."/>
            <person name="Park M.-K."/>
            <person name="Lee Y.-J."/>
            <person name="Yi H."/>
            <person name="Bahn Y.-S."/>
            <person name="Kim J.F."/>
            <person name="Lee D.-W."/>
        </authorList>
    </citation>
    <scope>NUCLEOTIDE SEQUENCE [LARGE SCALE GENOMIC DNA]</scope>
    <source>
        <strain evidence="7 8">KCCM 41400</strain>
    </source>
</reference>
<dbReference type="GO" id="GO:0003700">
    <property type="term" value="F:DNA-binding transcription factor activity"/>
    <property type="evidence" value="ECO:0007669"/>
    <property type="project" value="InterPro"/>
</dbReference>
<dbReference type="InterPro" id="IPR000847">
    <property type="entry name" value="LysR_HTH_N"/>
</dbReference>
<name>A0A410X3B5_9BACL</name>
<organism evidence="7 8">
    <name type="scientific">Paenibacillus chitinolyticus</name>
    <dbReference type="NCBI Taxonomy" id="79263"/>
    <lineage>
        <taxon>Bacteria</taxon>
        <taxon>Bacillati</taxon>
        <taxon>Bacillota</taxon>
        <taxon>Bacilli</taxon>
        <taxon>Bacillales</taxon>
        <taxon>Paenibacillaceae</taxon>
        <taxon>Paenibacillus</taxon>
    </lineage>
</organism>
<evidence type="ECO:0000313" key="9">
    <source>
        <dbReference type="Proteomes" id="UP001527202"/>
    </source>
</evidence>
<dbReference type="GeneID" id="95378436"/>
<dbReference type="OrthoDB" id="9803735at2"/>
<dbReference type="InterPro" id="IPR050950">
    <property type="entry name" value="HTH-type_LysR_regulators"/>
</dbReference>
<dbReference type="PANTHER" id="PTHR30419">
    <property type="entry name" value="HTH-TYPE TRANSCRIPTIONAL REGULATOR YBHD"/>
    <property type="match status" value="1"/>
</dbReference>